<keyword evidence="4" id="KW-1003">Cell membrane</keyword>
<feature type="domain" description="FtsX extracellular" evidence="12">
    <location>
        <begin position="57"/>
        <end position="145"/>
    </location>
</feature>
<evidence type="ECO:0000256" key="4">
    <source>
        <dbReference type="ARBA" id="ARBA00022475"/>
    </source>
</evidence>
<evidence type="ECO:0000256" key="5">
    <source>
        <dbReference type="ARBA" id="ARBA00022618"/>
    </source>
</evidence>
<dbReference type="Pfam" id="PF18075">
    <property type="entry name" value="FtsX_ECD"/>
    <property type="match status" value="1"/>
</dbReference>
<evidence type="ECO:0000256" key="7">
    <source>
        <dbReference type="ARBA" id="ARBA00022989"/>
    </source>
</evidence>
<keyword evidence="5" id="KW-0132">Cell division</keyword>
<sequence>MITIWRIIKYGFQNLLRNKWLSISTVSIMILTLVVFEGVVLFNVFSTNAIEAVKDKVDISVYFRSNVAEDDVLNVKQILESFDEVKEVEYVSRDEALKRFKENHAGDEVITQTLEELDSNPLLASLNVRALELSQYDAIASYLSSASLNGMVEKVTYAQNELVIKRLESIVGGLNTAILVLTLFLAFLSVMVTFNTISLAIFSNKEQIAIMRIIGADNKFIRGPYIIEGFMYGVVGAVISIMLYIPIVSAATPALANFVPSFSLEEYFNNNIGYLLMYQLFVGAGLGVLSSVVAIRRYLKS</sequence>
<keyword evidence="7 10" id="KW-1133">Transmembrane helix</keyword>
<keyword evidence="9" id="KW-0131">Cell cycle</keyword>
<proteinExistence type="inferred from homology"/>
<dbReference type="PANTHER" id="PTHR47755:SF1">
    <property type="entry name" value="CELL DIVISION PROTEIN FTSX"/>
    <property type="match status" value="1"/>
</dbReference>
<feature type="transmembrane region" description="Helical" evidence="10">
    <location>
        <begin position="177"/>
        <end position="202"/>
    </location>
</feature>
<dbReference type="EMBL" id="LAZR01009872">
    <property type="protein sequence ID" value="KKM70131.1"/>
    <property type="molecule type" value="Genomic_DNA"/>
</dbReference>
<feature type="transmembrane region" description="Helical" evidence="10">
    <location>
        <begin position="20"/>
        <end position="45"/>
    </location>
</feature>
<comment type="caution">
    <text evidence="13">The sequence shown here is derived from an EMBL/GenBank/DDBJ whole genome shotgun (WGS) entry which is preliminary data.</text>
</comment>
<organism evidence="13">
    <name type="scientific">marine sediment metagenome</name>
    <dbReference type="NCBI Taxonomy" id="412755"/>
    <lineage>
        <taxon>unclassified sequences</taxon>
        <taxon>metagenomes</taxon>
        <taxon>ecological metagenomes</taxon>
    </lineage>
</organism>
<evidence type="ECO:0000256" key="9">
    <source>
        <dbReference type="ARBA" id="ARBA00023306"/>
    </source>
</evidence>
<dbReference type="Pfam" id="PF02687">
    <property type="entry name" value="FtsX"/>
    <property type="match status" value="1"/>
</dbReference>
<evidence type="ECO:0000259" key="11">
    <source>
        <dbReference type="Pfam" id="PF02687"/>
    </source>
</evidence>
<reference evidence="13" key="1">
    <citation type="journal article" date="2015" name="Nature">
        <title>Complex archaea that bridge the gap between prokaryotes and eukaryotes.</title>
        <authorList>
            <person name="Spang A."/>
            <person name="Saw J.H."/>
            <person name="Jorgensen S.L."/>
            <person name="Zaremba-Niedzwiedzka K."/>
            <person name="Martijn J."/>
            <person name="Lind A.E."/>
            <person name="van Eijk R."/>
            <person name="Schleper C."/>
            <person name="Guy L."/>
            <person name="Ettema T.J."/>
        </authorList>
    </citation>
    <scope>NUCLEOTIDE SEQUENCE</scope>
</reference>
<feature type="transmembrane region" description="Helical" evidence="10">
    <location>
        <begin position="229"/>
        <end position="252"/>
    </location>
</feature>
<comment type="similarity">
    <text evidence="2">Belongs to the ABC-4 integral membrane protein family. FtsX subfamily.</text>
</comment>
<evidence type="ECO:0000256" key="10">
    <source>
        <dbReference type="SAM" id="Phobius"/>
    </source>
</evidence>
<gene>
    <name evidence="13" type="ORF">LCGC14_1443810</name>
</gene>
<feature type="transmembrane region" description="Helical" evidence="10">
    <location>
        <begin position="272"/>
        <end position="295"/>
    </location>
</feature>
<evidence type="ECO:0000313" key="13">
    <source>
        <dbReference type="EMBL" id="KKM70131.1"/>
    </source>
</evidence>
<protein>
    <recommendedName>
        <fullName evidence="3">Cell division protein FtsX</fullName>
    </recommendedName>
</protein>
<dbReference type="Gene3D" id="3.30.70.3040">
    <property type="match status" value="1"/>
</dbReference>
<comment type="subcellular location">
    <subcellularLocation>
        <location evidence="1">Cell membrane</location>
        <topology evidence="1">Multi-pass membrane protein</topology>
    </subcellularLocation>
</comment>
<keyword evidence="8 10" id="KW-0472">Membrane</keyword>
<dbReference type="AlphaFoldDB" id="A0A0F9K634"/>
<dbReference type="InterPro" id="IPR004513">
    <property type="entry name" value="FtsX"/>
</dbReference>
<evidence type="ECO:0000256" key="6">
    <source>
        <dbReference type="ARBA" id="ARBA00022692"/>
    </source>
</evidence>
<evidence type="ECO:0000256" key="3">
    <source>
        <dbReference type="ARBA" id="ARBA00021907"/>
    </source>
</evidence>
<dbReference type="InterPro" id="IPR003838">
    <property type="entry name" value="ABC3_permease_C"/>
</dbReference>
<evidence type="ECO:0000259" key="12">
    <source>
        <dbReference type="Pfam" id="PF18075"/>
    </source>
</evidence>
<feature type="domain" description="ABC3 transporter permease C-terminal" evidence="11">
    <location>
        <begin position="180"/>
        <end position="300"/>
    </location>
</feature>
<evidence type="ECO:0000256" key="2">
    <source>
        <dbReference type="ARBA" id="ARBA00007379"/>
    </source>
</evidence>
<evidence type="ECO:0000256" key="8">
    <source>
        <dbReference type="ARBA" id="ARBA00023136"/>
    </source>
</evidence>
<dbReference type="GO" id="GO:0051301">
    <property type="term" value="P:cell division"/>
    <property type="evidence" value="ECO:0007669"/>
    <property type="project" value="UniProtKB-KW"/>
</dbReference>
<dbReference type="GO" id="GO:0005886">
    <property type="term" value="C:plasma membrane"/>
    <property type="evidence" value="ECO:0007669"/>
    <property type="project" value="UniProtKB-SubCell"/>
</dbReference>
<dbReference type="PIRSF" id="PIRSF003097">
    <property type="entry name" value="FtsX"/>
    <property type="match status" value="1"/>
</dbReference>
<dbReference type="InterPro" id="IPR040690">
    <property type="entry name" value="FtsX_ECD"/>
</dbReference>
<evidence type="ECO:0000256" key="1">
    <source>
        <dbReference type="ARBA" id="ARBA00004651"/>
    </source>
</evidence>
<accession>A0A0F9K634</accession>
<name>A0A0F9K634_9ZZZZ</name>
<keyword evidence="6 10" id="KW-0812">Transmembrane</keyword>
<dbReference type="PANTHER" id="PTHR47755">
    <property type="entry name" value="CELL DIVISION PROTEIN FTSX"/>
    <property type="match status" value="1"/>
</dbReference>